<proteinExistence type="predicted"/>
<protein>
    <submittedName>
        <fullName evidence="1">Uncharacterized protein</fullName>
    </submittedName>
</protein>
<gene>
    <name evidence="1" type="ORF">M378DRAFT_11871</name>
</gene>
<dbReference type="InParanoid" id="A0A0C2X3J0"/>
<sequence>MSGSPQDSIALTTWFQGEIDKLYKIPQQADFDAEFARLFTSDARIILDHVPVSVDELRSTLAASQFAAVSQEVEWKDIQEKKVNEKDGESNEEIVAGCYIVTRSLKFRIRVTPAQTKSHVVFSAKIRAHSGHKKLTEFFITIITKPVPVVLPHIPNVTS</sequence>
<accession>A0A0C2X3J0</accession>
<evidence type="ECO:0000313" key="2">
    <source>
        <dbReference type="Proteomes" id="UP000054549"/>
    </source>
</evidence>
<evidence type="ECO:0000313" key="1">
    <source>
        <dbReference type="EMBL" id="KIL63781.1"/>
    </source>
</evidence>
<name>A0A0C2X3J0_AMAMK</name>
<dbReference type="OrthoDB" id="3197409at2759"/>
<reference evidence="1 2" key="1">
    <citation type="submission" date="2014-04" db="EMBL/GenBank/DDBJ databases">
        <title>Evolutionary Origins and Diversification of the Mycorrhizal Mutualists.</title>
        <authorList>
            <consortium name="DOE Joint Genome Institute"/>
            <consortium name="Mycorrhizal Genomics Consortium"/>
            <person name="Kohler A."/>
            <person name="Kuo A."/>
            <person name="Nagy L.G."/>
            <person name="Floudas D."/>
            <person name="Copeland A."/>
            <person name="Barry K.W."/>
            <person name="Cichocki N."/>
            <person name="Veneault-Fourrey C."/>
            <person name="LaButti K."/>
            <person name="Lindquist E.A."/>
            <person name="Lipzen A."/>
            <person name="Lundell T."/>
            <person name="Morin E."/>
            <person name="Murat C."/>
            <person name="Riley R."/>
            <person name="Ohm R."/>
            <person name="Sun H."/>
            <person name="Tunlid A."/>
            <person name="Henrissat B."/>
            <person name="Grigoriev I.V."/>
            <person name="Hibbett D.S."/>
            <person name="Martin F."/>
        </authorList>
    </citation>
    <scope>NUCLEOTIDE SEQUENCE [LARGE SCALE GENOMIC DNA]</scope>
    <source>
        <strain evidence="1 2">Koide BX008</strain>
    </source>
</reference>
<dbReference type="EMBL" id="KN818255">
    <property type="protein sequence ID" value="KIL63781.1"/>
    <property type="molecule type" value="Genomic_DNA"/>
</dbReference>
<keyword evidence="2" id="KW-1185">Reference proteome</keyword>
<organism evidence="1 2">
    <name type="scientific">Amanita muscaria (strain Koide BX008)</name>
    <dbReference type="NCBI Taxonomy" id="946122"/>
    <lineage>
        <taxon>Eukaryota</taxon>
        <taxon>Fungi</taxon>
        <taxon>Dikarya</taxon>
        <taxon>Basidiomycota</taxon>
        <taxon>Agaricomycotina</taxon>
        <taxon>Agaricomycetes</taxon>
        <taxon>Agaricomycetidae</taxon>
        <taxon>Agaricales</taxon>
        <taxon>Pluteineae</taxon>
        <taxon>Amanitaceae</taxon>
        <taxon>Amanita</taxon>
    </lineage>
</organism>
<dbReference type="Proteomes" id="UP000054549">
    <property type="component" value="Unassembled WGS sequence"/>
</dbReference>
<dbReference type="HOGENOM" id="CLU_110827_0_0_1"/>
<dbReference type="AlphaFoldDB" id="A0A0C2X3J0"/>